<dbReference type="SUPFAM" id="SSF51366">
    <property type="entry name" value="Ribulose-phoshate binding barrel"/>
    <property type="match status" value="1"/>
</dbReference>
<evidence type="ECO:0000256" key="4">
    <source>
        <dbReference type="ARBA" id="ARBA00012572"/>
    </source>
</evidence>
<dbReference type="InterPro" id="IPR044643">
    <property type="entry name" value="TrpF_fam"/>
</dbReference>
<keyword evidence="8 10" id="KW-0057">Aromatic amino acid biosynthesis</keyword>
<evidence type="ECO:0000256" key="9">
    <source>
        <dbReference type="ARBA" id="ARBA00023235"/>
    </source>
</evidence>
<dbReference type="CDD" id="cd00405">
    <property type="entry name" value="PRAI"/>
    <property type="match status" value="1"/>
</dbReference>
<dbReference type="EMBL" id="LS483343">
    <property type="protein sequence ID" value="SQF39642.1"/>
    <property type="molecule type" value="Genomic_DNA"/>
</dbReference>
<dbReference type="InterPro" id="IPR001240">
    <property type="entry name" value="PRAI_dom"/>
</dbReference>
<evidence type="ECO:0000313" key="13">
    <source>
        <dbReference type="Proteomes" id="UP000249495"/>
    </source>
</evidence>
<dbReference type="STRING" id="1123303.GCA_000372425_00030"/>
<dbReference type="HAMAP" id="MF_00135">
    <property type="entry name" value="PRAI"/>
    <property type="match status" value="1"/>
</dbReference>
<dbReference type="GO" id="GO:0000162">
    <property type="term" value="P:L-tryptophan biosynthetic process"/>
    <property type="evidence" value="ECO:0007669"/>
    <property type="project" value="UniProtKB-UniRule"/>
</dbReference>
<evidence type="ECO:0000256" key="10">
    <source>
        <dbReference type="HAMAP-Rule" id="MF_00135"/>
    </source>
</evidence>
<dbReference type="PANTHER" id="PTHR42894">
    <property type="entry name" value="N-(5'-PHOSPHORIBOSYL)ANTHRANILATE ISOMERASE"/>
    <property type="match status" value="1"/>
</dbReference>
<keyword evidence="6 10" id="KW-0028">Amino-acid biosynthesis</keyword>
<dbReference type="UniPathway" id="UPA00035">
    <property type="reaction ID" value="UER00042"/>
</dbReference>
<dbReference type="KEGG" id="sfer:NCTC12278_00496"/>
<organism evidence="12 13">
    <name type="scientific">Streptococcus ferus</name>
    <dbReference type="NCBI Taxonomy" id="1345"/>
    <lineage>
        <taxon>Bacteria</taxon>
        <taxon>Bacillati</taxon>
        <taxon>Bacillota</taxon>
        <taxon>Bacilli</taxon>
        <taxon>Lactobacillales</taxon>
        <taxon>Streptococcaceae</taxon>
        <taxon>Streptococcus</taxon>
    </lineage>
</organism>
<dbReference type="FunFam" id="3.20.20.70:FF:000075">
    <property type="entry name" value="Tryptophan biosynthesis protein TRP1"/>
    <property type="match status" value="1"/>
</dbReference>
<keyword evidence="9 10" id="KW-0413">Isomerase</keyword>
<dbReference type="Gene3D" id="3.20.20.70">
    <property type="entry name" value="Aldolase class I"/>
    <property type="match status" value="1"/>
</dbReference>
<feature type="domain" description="N-(5'phosphoribosyl) anthranilate isomerase (PRAI)" evidence="11">
    <location>
        <begin position="4"/>
        <end position="189"/>
    </location>
</feature>
<protein>
    <recommendedName>
        <fullName evidence="5 10">N-(5'-phosphoribosyl)anthranilate isomerase</fullName>
        <shortName evidence="10">PRAI</shortName>
        <ecNumber evidence="4 10">5.3.1.24</ecNumber>
    </recommendedName>
</protein>
<gene>
    <name evidence="10 12" type="primary">trpF</name>
    <name evidence="12" type="ORF">NCTC12278_00496</name>
</gene>
<evidence type="ECO:0000256" key="6">
    <source>
        <dbReference type="ARBA" id="ARBA00022605"/>
    </source>
</evidence>
<evidence type="ECO:0000256" key="3">
    <source>
        <dbReference type="ARBA" id="ARBA00007571"/>
    </source>
</evidence>
<dbReference type="AlphaFoldDB" id="A0A2X3XYW5"/>
<dbReference type="RefSeq" id="WP_018029362.1">
    <property type="nucleotide sequence ID" value="NZ_LS483343.1"/>
</dbReference>
<accession>A0A2X3XYW5</accession>
<dbReference type="EC" id="5.3.1.24" evidence="4 10"/>
<dbReference type="NCBIfam" id="NF002300">
    <property type="entry name" value="PRK01222.1-7"/>
    <property type="match status" value="1"/>
</dbReference>
<comment type="pathway">
    <text evidence="2 10">Amino-acid biosynthesis; L-tryptophan biosynthesis; L-tryptophan from chorismate: step 3/5.</text>
</comment>
<comment type="catalytic activity">
    <reaction evidence="1 10">
        <text>N-(5-phospho-beta-D-ribosyl)anthranilate = 1-(2-carboxyphenylamino)-1-deoxy-D-ribulose 5-phosphate</text>
        <dbReference type="Rhea" id="RHEA:21540"/>
        <dbReference type="ChEBI" id="CHEBI:18277"/>
        <dbReference type="ChEBI" id="CHEBI:58613"/>
        <dbReference type="EC" id="5.3.1.24"/>
    </reaction>
</comment>
<reference evidence="12 13" key="1">
    <citation type="submission" date="2018-06" db="EMBL/GenBank/DDBJ databases">
        <authorList>
            <consortium name="Pathogen Informatics"/>
            <person name="Doyle S."/>
        </authorList>
    </citation>
    <scope>NUCLEOTIDE SEQUENCE [LARGE SCALE GENOMIC DNA]</scope>
    <source>
        <strain evidence="12 13">NCTC12278</strain>
    </source>
</reference>
<dbReference type="Pfam" id="PF00697">
    <property type="entry name" value="PRAI"/>
    <property type="match status" value="1"/>
</dbReference>
<evidence type="ECO:0000256" key="2">
    <source>
        <dbReference type="ARBA" id="ARBA00004664"/>
    </source>
</evidence>
<dbReference type="Proteomes" id="UP000249495">
    <property type="component" value="Chromosome 1"/>
</dbReference>
<dbReference type="InterPro" id="IPR013785">
    <property type="entry name" value="Aldolase_TIM"/>
</dbReference>
<keyword evidence="13" id="KW-1185">Reference proteome</keyword>
<comment type="similarity">
    <text evidence="3 10">Belongs to the TrpF family.</text>
</comment>
<evidence type="ECO:0000256" key="5">
    <source>
        <dbReference type="ARBA" id="ARBA00022272"/>
    </source>
</evidence>
<evidence type="ECO:0000259" key="11">
    <source>
        <dbReference type="Pfam" id="PF00697"/>
    </source>
</evidence>
<evidence type="ECO:0000256" key="1">
    <source>
        <dbReference type="ARBA" id="ARBA00001164"/>
    </source>
</evidence>
<evidence type="ECO:0000256" key="7">
    <source>
        <dbReference type="ARBA" id="ARBA00022822"/>
    </source>
</evidence>
<dbReference type="PANTHER" id="PTHR42894:SF1">
    <property type="entry name" value="N-(5'-PHOSPHORIBOSYL)ANTHRANILATE ISOMERASE"/>
    <property type="match status" value="1"/>
</dbReference>
<sequence length="193" mass="20888">MTKVKICGLSTPESVLAAVRSKADYIGFVFAPSRREISFGQAAELARLIPEGIQKVGVFVSPSLETVQKAVCQVPLDLVQIHGDFAEDLFEQLPVPVIKAIHIKNQRSRYSSKADFLLFDAPVAGSGKTFDWQALDKSHISQDFFIAGGLTADNVLAAIEAFSPYAVDVSSGVETDGQKDVAKITTFIERVKA</sequence>
<evidence type="ECO:0000256" key="8">
    <source>
        <dbReference type="ARBA" id="ARBA00023141"/>
    </source>
</evidence>
<name>A0A2X3XYW5_9STRE</name>
<dbReference type="OrthoDB" id="9786954at2"/>
<dbReference type="GO" id="GO:0004640">
    <property type="term" value="F:phosphoribosylanthranilate isomerase activity"/>
    <property type="evidence" value="ECO:0007669"/>
    <property type="project" value="UniProtKB-UniRule"/>
</dbReference>
<proteinExistence type="inferred from homology"/>
<keyword evidence="7 10" id="KW-0822">Tryptophan biosynthesis</keyword>
<dbReference type="InterPro" id="IPR011060">
    <property type="entry name" value="RibuloseP-bd_barrel"/>
</dbReference>
<evidence type="ECO:0000313" key="12">
    <source>
        <dbReference type="EMBL" id="SQF39642.1"/>
    </source>
</evidence>